<dbReference type="Gene3D" id="3.30.200.20">
    <property type="entry name" value="Phosphorylase Kinase, domain 1"/>
    <property type="match status" value="1"/>
</dbReference>
<protein>
    <recommendedName>
        <fullName evidence="3">Aminoglycoside phosphotransferase domain-containing protein</fullName>
    </recommendedName>
</protein>
<evidence type="ECO:0000256" key="1">
    <source>
        <dbReference type="ARBA" id="ARBA00022741"/>
    </source>
</evidence>
<dbReference type="InterPro" id="IPR011009">
    <property type="entry name" value="Kinase-like_dom_sf"/>
</dbReference>
<evidence type="ECO:0000256" key="2">
    <source>
        <dbReference type="ARBA" id="ARBA00022840"/>
    </source>
</evidence>
<keyword evidence="1" id="KW-0547">Nucleotide-binding</keyword>
<dbReference type="InterPro" id="IPR002575">
    <property type="entry name" value="Aminoglycoside_PTrfase"/>
</dbReference>
<keyword evidence="5" id="KW-1185">Reference proteome</keyword>
<accession>A0A1N7EUG2</accession>
<dbReference type="Gene3D" id="3.90.1200.10">
    <property type="match status" value="1"/>
</dbReference>
<dbReference type="GO" id="GO:0005524">
    <property type="term" value="F:ATP binding"/>
    <property type="evidence" value="ECO:0007669"/>
    <property type="project" value="UniProtKB-KW"/>
</dbReference>
<dbReference type="EMBL" id="FTNU01000007">
    <property type="protein sequence ID" value="SIR91740.1"/>
    <property type="molecule type" value="Genomic_DNA"/>
</dbReference>
<dbReference type="RefSeq" id="WP_076555281.1">
    <property type="nucleotide sequence ID" value="NZ_FTNU01000007.1"/>
</dbReference>
<evidence type="ECO:0000313" key="5">
    <source>
        <dbReference type="Proteomes" id="UP000187495"/>
    </source>
</evidence>
<dbReference type="PANTHER" id="PTHR33540">
    <property type="entry name" value="TRNA THREONYLCARBAMOYLADENOSINE BIOSYNTHESIS PROTEIN TSAE"/>
    <property type="match status" value="1"/>
</dbReference>
<sequence>MSTLRKQQMMDFLHSHLAAGFRVESLAADASFRCYHRIHLPIIGEQGKHEMSYLLMDAPPDKEDIGQFIHVAELMSEAVNVPNIIAKDEKQGFLLLQDFGTVQFADAIASDVDNKDRYYTLALSTLADLQKIDTDIDLPAYSDDKLREEMELFCQWFLPYLGVTLDLPAQQLWQTLTEKLIKDISSQPAVVVHRDYHSRNLMMDKGSDGLGVIDFQDALIGAYTYDLVSLVRDAYIDYDEQWVEKRIQEFYQLIRPAVDLGSFIGQTNIMGVQRHLKVLGIFIRLSQRDGKHRYLHDIPKVMRDLLTELNWLNAHSNEAVYGEFLTWINNQVLPAYQHKFINKSK</sequence>
<dbReference type="Proteomes" id="UP000187495">
    <property type="component" value="Unassembled WGS sequence"/>
</dbReference>
<dbReference type="STRING" id="34061.B0189_05610"/>
<keyword evidence="2" id="KW-0067">ATP-binding</keyword>
<evidence type="ECO:0000259" key="3">
    <source>
        <dbReference type="Pfam" id="PF01636"/>
    </source>
</evidence>
<feature type="domain" description="Aminoglycoside phosphotransferase" evidence="3">
    <location>
        <begin position="25"/>
        <end position="249"/>
    </location>
</feature>
<proteinExistence type="predicted"/>
<name>A0A1N7EUG2_9GAMM</name>
<dbReference type="AlphaFoldDB" id="A0A1N7EUG2"/>
<dbReference type="PANTHER" id="PTHR33540:SF1">
    <property type="entry name" value="N-ACETYLMURAMATE_N-ACETYLGLUCOSAMINE KINASE"/>
    <property type="match status" value="1"/>
</dbReference>
<dbReference type="Pfam" id="PF01636">
    <property type="entry name" value="APH"/>
    <property type="match status" value="1"/>
</dbReference>
<dbReference type="SUPFAM" id="SSF56112">
    <property type="entry name" value="Protein kinase-like (PK-like)"/>
    <property type="match status" value="1"/>
</dbReference>
<gene>
    <name evidence="4" type="ORF">SAMN02745664_10786</name>
</gene>
<evidence type="ECO:0000313" key="4">
    <source>
        <dbReference type="EMBL" id="SIR91740.1"/>
    </source>
</evidence>
<reference evidence="5" key="1">
    <citation type="submission" date="2017-01" db="EMBL/GenBank/DDBJ databases">
        <authorList>
            <person name="Varghese N."/>
            <person name="Submissions S."/>
        </authorList>
    </citation>
    <scope>NUCLEOTIDE SEQUENCE [LARGE SCALE GENOMIC DNA]</scope>
    <source>
        <strain evidence="5">DSM 21768</strain>
    </source>
</reference>
<organism evidence="4 5">
    <name type="scientific">Moraxella cuniculi DSM 21768</name>
    <dbReference type="NCBI Taxonomy" id="1122245"/>
    <lineage>
        <taxon>Bacteria</taxon>
        <taxon>Pseudomonadati</taxon>
        <taxon>Pseudomonadota</taxon>
        <taxon>Gammaproteobacteria</taxon>
        <taxon>Moraxellales</taxon>
        <taxon>Moraxellaceae</taxon>
        <taxon>Moraxella</taxon>
    </lineage>
</organism>